<dbReference type="EMBL" id="CAJVCH010445136">
    <property type="protein sequence ID" value="CAG7819291.1"/>
    <property type="molecule type" value="Genomic_DNA"/>
</dbReference>
<keyword evidence="3" id="KW-1185">Reference proteome</keyword>
<evidence type="ECO:0000256" key="1">
    <source>
        <dbReference type="SAM" id="MobiDB-lite"/>
    </source>
</evidence>
<evidence type="ECO:0000313" key="3">
    <source>
        <dbReference type="Proteomes" id="UP000708208"/>
    </source>
</evidence>
<feature type="region of interest" description="Disordered" evidence="1">
    <location>
        <begin position="1"/>
        <end position="24"/>
    </location>
</feature>
<feature type="compositionally biased region" description="Basic and acidic residues" evidence="1">
    <location>
        <begin position="1"/>
        <end position="11"/>
    </location>
</feature>
<evidence type="ECO:0000313" key="2">
    <source>
        <dbReference type="EMBL" id="CAG7819291.1"/>
    </source>
</evidence>
<proteinExistence type="predicted"/>
<name>A0A8J2KT13_9HEXA</name>
<dbReference type="AlphaFoldDB" id="A0A8J2KT13"/>
<protein>
    <submittedName>
        <fullName evidence="2">Uncharacterized protein</fullName>
    </submittedName>
</protein>
<comment type="caution">
    <text evidence="2">The sequence shown here is derived from an EMBL/GenBank/DDBJ whole genome shotgun (WGS) entry which is preliminary data.</text>
</comment>
<organism evidence="2 3">
    <name type="scientific">Allacma fusca</name>
    <dbReference type="NCBI Taxonomy" id="39272"/>
    <lineage>
        <taxon>Eukaryota</taxon>
        <taxon>Metazoa</taxon>
        <taxon>Ecdysozoa</taxon>
        <taxon>Arthropoda</taxon>
        <taxon>Hexapoda</taxon>
        <taxon>Collembola</taxon>
        <taxon>Symphypleona</taxon>
        <taxon>Sminthuridae</taxon>
        <taxon>Allacma</taxon>
    </lineage>
</organism>
<dbReference type="Proteomes" id="UP000708208">
    <property type="component" value="Unassembled WGS sequence"/>
</dbReference>
<accession>A0A8J2KT13</accession>
<gene>
    <name evidence="2" type="ORF">AFUS01_LOCUS29750</name>
</gene>
<feature type="compositionally biased region" description="Polar residues" evidence="1">
    <location>
        <begin position="15"/>
        <end position="24"/>
    </location>
</feature>
<reference evidence="2" key="1">
    <citation type="submission" date="2021-06" db="EMBL/GenBank/DDBJ databases">
        <authorList>
            <person name="Hodson N. C."/>
            <person name="Mongue J. A."/>
            <person name="Jaron S. K."/>
        </authorList>
    </citation>
    <scope>NUCLEOTIDE SEQUENCE</scope>
</reference>
<sequence length="175" mass="20603">MSDKQGRKTTDRAGGTQNEGANSNLTPFQTIWGEYVHRVKVHELLRCLEVEQKKLRVLRENLNIRDIKADKNVDKSRDATAMENRVVFQHPLEEEEKSSELIGDEIRLNKTEQNYVSKSVIRLFDINQSITNEQFERIMELCKDDQERRQLQEAYQEKRAREKYLHNASEVILAE</sequence>